<dbReference type="AlphaFoldDB" id="A0AAD9HC71"/>
<evidence type="ECO:0000313" key="6">
    <source>
        <dbReference type="Proteomes" id="UP001232148"/>
    </source>
</evidence>
<keyword evidence="6" id="KW-1185">Reference proteome</keyword>
<dbReference type="PRINTS" id="PR00421">
    <property type="entry name" value="THIOREDOXIN"/>
</dbReference>
<sequence length="149" mass="15957">MADPTSAATTAQPLQEKKQDAIAAIDTPAAFDDLLSGNTYVVVDFHAAWCGPCRLIAPIFEQLAAAHAAPGSVAFAKVDIDAVPEVASRYRVASIPTCTLLRNGEPFQEVKGAYPAQLRSAVDAMVKEAKERDGKEENAVQKALEDEDW</sequence>
<dbReference type="InterPro" id="IPR036249">
    <property type="entry name" value="Thioredoxin-like_sf"/>
</dbReference>
<comment type="similarity">
    <text evidence="1">Belongs to the thioredoxin family.</text>
</comment>
<dbReference type="Proteomes" id="UP001232148">
    <property type="component" value="Unassembled WGS sequence"/>
</dbReference>
<dbReference type="SUPFAM" id="SSF52833">
    <property type="entry name" value="Thioredoxin-like"/>
    <property type="match status" value="1"/>
</dbReference>
<organism evidence="5 6">
    <name type="scientific">Colletotrichum zoysiae</name>
    <dbReference type="NCBI Taxonomy" id="1216348"/>
    <lineage>
        <taxon>Eukaryota</taxon>
        <taxon>Fungi</taxon>
        <taxon>Dikarya</taxon>
        <taxon>Ascomycota</taxon>
        <taxon>Pezizomycotina</taxon>
        <taxon>Sordariomycetes</taxon>
        <taxon>Hypocreomycetidae</taxon>
        <taxon>Glomerellales</taxon>
        <taxon>Glomerellaceae</taxon>
        <taxon>Colletotrichum</taxon>
        <taxon>Colletotrichum graminicola species complex</taxon>
    </lineage>
</organism>
<dbReference type="CDD" id="cd02947">
    <property type="entry name" value="TRX_family"/>
    <property type="match status" value="1"/>
</dbReference>
<name>A0AAD9HC71_9PEZI</name>
<feature type="domain" description="Thioredoxin" evidence="4">
    <location>
        <begin position="1"/>
        <end position="127"/>
    </location>
</feature>
<dbReference type="InterPro" id="IPR017937">
    <property type="entry name" value="Thioredoxin_CS"/>
</dbReference>
<dbReference type="PROSITE" id="PS51352">
    <property type="entry name" value="THIOREDOXIN_2"/>
    <property type="match status" value="1"/>
</dbReference>
<accession>A0AAD9HC71</accession>
<evidence type="ECO:0000256" key="2">
    <source>
        <dbReference type="ARBA" id="ARBA00023157"/>
    </source>
</evidence>
<evidence type="ECO:0000256" key="1">
    <source>
        <dbReference type="ARBA" id="ARBA00008987"/>
    </source>
</evidence>
<proteinExistence type="inferred from homology"/>
<gene>
    <name evidence="5" type="ORF">LX32DRAFT_642861</name>
</gene>
<dbReference type="InterPro" id="IPR013766">
    <property type="entry name" value="Thioredoxin_domain"/>
</dbReference>
<keyword evidence="2" id="KW-1015">Disulfide bond</keyword>
<dbReference type="PROSITE" id="PS00194">
    <property type="entry name" value="THIOREDOXIN_1"/>
    <property type="match status" value="1"/>
</dbReference>
<dbReference type="Gene3D" id="3.40.30.10">
    <property type="entry name" value="Glutaredoxin"/>
    <property type="match status" value="1"/>
</dbReference>
<dbReference type="Pfam" id="PF00085">
    <property type="entry name" value="Thioredoxin"/>
    <property type="match status" value="1"/>
</dbReference>
<dbReference type="EMBL" id="MU842941">
    <property type="protein sequence ID" value="KAK2025267.1"/>
    <property type="molecule type" value="Genomic_DNA"/>
</dbReference>
<feature type="region of interest" description="Disordered" evidence="3">
    <location>
        <begin position="128"/>
        <end position="149"/>
    </location>
</feature>
<evidence type="ECO:0000313" key="5">
    <source>
        <dbReference type="EMBL" id="KAK2025267.1"/>
    </source>
</evidence>
<reference evidence="5" key="1">
    <citation type="submission" date="2021-06" db="EMBL/GenBank/DDBJ databases">
        <title>Comparative genomics, transcriptomics and evolutionary studies reveal genomic signatures of adaptation to plant cell wall in hemibiotrophic fungi.</title>
        <authorList>
            <consortium name="DOE Joint Genome Institute"/>
            <person name="Baroncelli R."/>
            <person name="Diaz J.F."/>
            <person name="Benocci T."/>
            <person name="Peng M."/>
            <person name="Battaglia E."/>
            <person name="Haridas S."/>
            <person name="Andreopoulos W."/>
            <person name="Labutti K."/>
            <person name="Pangilinan J."/>
            <person name="Floch G.L."/>
            <person name="Makela M.R."/>
            <person name="Henrissat B."/>
            <person name="Grigoriev I.V."/>
            <person name="Crouch J.A."/>
            <person name="De Vries R.P."/>
            <person name="Sukno S.A."/>
            <person name="Thon M.R."/>
        </authorList>
    </citation>
    <scope>NUCLEOTIDE SEQUENCE</scope>
    <source>
        <strain evidence="5">MAFF235873</strain>
    </source>
</reference>
<protein>
    <submittedName>
        <fullName evidence="5">Thioredoxin-like protein</fullName>
    </submittedName>
</protein>
<evidence type="ECO:0000256" key="3">
    <source>
        <dbReference type="SAM" id="MobiDB-lite"/>
    </source>
</evidence>
<evidence type="ECO:0000259" key="4">
    <source>
        <dbReference type="PROSITE" id="PS51352"/>
    </source>
</evidence>
<dbReference type="PANTHER" id="PTHR46115">
    <property type="entry name" value="THIOREDOXIN-LIKE PROTEIN 1"/>
    <property type="match status" value="1"/>
</dbReference>
<feature type="compositionally biased region" description="Basic and acidic residues" evidence="3">
    <location>
        <begin position="128"/>
        <end position="139"/>
    </location>
</feature>
<comment type="caution">
    <text evidence="5">The sequence shown here is derived from an EMBL/GenBank/DDBJ whole genome shotgun (WGS) entry which is preliminary data.</text>
</comment>